<gene>
    <name evidence="1" type="ORF">AVDCRST_MAG77-1107</name>
</gene>
<dbReference type="EMBL" id="CADCTC010000073">
    <property type="protein sequence ID" value="CAA9233058.1"/>
    <property type="molecule type" value="Genomic_DNA"/>
</dbReference>
<organism evidence="1">
    <name type="scientific">uncultured Chloroflexota bacterium</name>
    <dbReference type="NCBI Taxonomy" id="166587"/>
    <lineage>
        <taxon>Bacteria</taxon>
        <taxon>Bacillati</taxon>
        <taxon>Chloroflexota</taxon>
        <taxon>environmental samples</taxon>
    </lineage>
</organism>
<accession>A0A6J4HTI9</accession>
<protein>
    <submittedName>
        <fullName evidence="1">Uncharacterized protein</fullName>
    </submittedName>
</protein>
<reference evidence="1" key="1">
    <citation type="submission" date="2020-02" db="EMBL/GenBank/DDBJ databases">
        <authorList>
            <person name="Meier V. D."/>
        </authorList>
    </citation>
    <scope>NUCLEOTIDE SEQUENCE</scope>
    <source>
        <strain evidence="1">AVDCRST_MAG77</strain>
    </source>
</reference>
<dbReference type="AlphaFoldDB" id="A0A6J4HTI9"/>
<name>A0A6J4HTI9_9CHLR</name>
<sequence>MGGVLALARRLLRGGESRGLPPCSEAPCPLSTWCCRMLRRWSAAVSCAVVVQSRFLSRSKFGLIAPRVLIVGHGRLVWALLGTLVHTPDG</sequence>
<proteinExistence type="predicted"/>
<evidence type="ECO:0000313" key="1">
    <source>
        <dbReference type="EMBL" id="CAA9233058.1"/>
    </source>
</evidence>